<evidence type="ECO:0000313" key="1">
    <source>
        <dbReference type="EMBL" id="KKB78325.1"/>
    </source>
</evidence>
<reference evidence="1 2" key="1">
    <citation type="submission" date="2015-03" db="EMBL/GenBank/DDBJ databases">
        <authorList>
            <person name="Hassan Y.I."/>
            <person name="Lepp D."/>
            <person name="Zhou T."/>
        </authorList>
    </citation>
    <scope>NUCLEOTIDE SEQUENCE [LARGE SCALE GENOMIC DNA]</scope>
    <source>
        <strain evidence="1 2">GH2-10</strain>
    </source>
</reference>
<dbReference type="AlphaFoldDB" id="A0A0F5L7V9"/>
<comment type="caution">
    <text evidence="1">The sequence shown here is derived from an EMBL/GenBank/DDBJ whole genome shotgun (WGS) entry which is preliminary data.</text>
</comment>
<dbReference type="EMBL" id="LAJG01000022">
    <property type="protein sequence ID" value="KKB78325.1"/>
    <property type="molecule type" value="Genomic_DNA"/>
</dbReference>
<sequence>MLSWIDAGFEPAGQQERMVLWLGLSGRTYKLESQNLRTFILNGADLYLIARGNTVLWVGCGLDLVSEPAIRLRFRNALRRADGVHRLQRPEADNERLSLIADLEGAVPVPLDQAA</sequence>
<evidence type="ECO:0000313" key="2">
    <source>
        <dbReference type="Proteomes" id="UP000033514"/>
    </source>
</evidence>
<proteinExistence type="predicted"/>
<dbReference type="Proteomes" id="UP000033514">
    <property type="component" value="Unassembled WGS sequence"/>
</dbReference>
<dbReference type="PATRIC" id="fig|361041.3.peg.1746"/>
<dbReference type="RefSeq" id="WP_046143256.1">
    <property type="nucleotide sequence ID" value="NZ_LAJG01000022.1"/>
</dbReference>
<keyword evidence="2" id="KW-1185">Reference proteome</keyword>
<accession>A0A0F5L7V9</accession>
<dbReference type="OrthoDB" id="7948219at2"/>
<protein>
    <submittedName>
        <fullName evidence="1">Uncharacterized protein</fullName>
    </submittedName>
</protein>
<organism evidence="1 2">
    <name type="scientific">Devosia soli</name>
    <dbReference type="NCBI Taxonomy" id="361041"/>
    <lineage>
        <taxon>Bacteria</taxon>
        <taxon>Pseudomonadati</taxon>
        <taxon>Pseudomonadota</taxon>
        <taxon>Alphaproteobacteria</taxon>
        <taxon>Hyphomicrobiales</taxon>
        <taxon>Devosiaceae</taxon>
        <taxon>Devosia</taxon>
    </lineage>
</organism>
<gene>
    <name evidence="1" type="ORF">VW35_11870</name>
</gene>
<name>A0A0F5L7V9_9HYPH</name>